<evidence type="ECO:0000256" key="5">
    <source>
        <dbReference type="PROSITE-ProRule" id="PRU01016"/>
    </source>
</evidence>
<sequence>MSLMNKEDKPIQDILREKILEEYNDIAETNQDLEILNNISYRKDKINVISLFSGCGGMDLGLLLSGIKELDHLEFDHPIFKEKSIFDSIINTSIYNINYSNDMFKEANESYIKNMPATFVKDSRDIRSIKYFPKSDLIIGGFPCPGFSEAGPRLIDDERNFLYIHFIRCITQSKPAIFVAENVKGMLSLGQGEVIKQITQDFAAAGYRVDYKLLNARDYGVPQYRQRVFIVGIRNDIKFKYAYPNPTHGENDALMNRVTLKDAIYDLNPEPGPYFEGSFSSIYMSRNRKKEWEDQSFTIQASGRQAPLHPSGDKMVKLGPDKWSLPGDLDNHRRLSVKEIKRIQTFPDWYYISPGNNNVNLNSQLNRQYTQIGNAVPVILAKKVFMPITEFFTESGL</sequence>
<keyword evidence="1 5" id="KW-0489">Methyltransferase</keyword>
<dbReference type="InterPro" id="IPR018117">
    <property type="entry name" value="C5_DNA_meth_AS"/>
</dbReference>
<comment type="similarity">
    <text evidence="5 6">Belongs to the class I-like SAM-binding methyltransferase superfamily. C5-methyltransferase family.</text>
</comment>
<dbReference type="NCBIfam" id="TIGR00675">
    <property type="entry name" value="dcm"/>
    <property type="match status" value="1"/>
</dbReference>
<keyword evidence="4" id="KW-0680">Restriction system</keyword>
<dbReference type="PRINTS" id="PR00105">
    <property type="entry name" value="C5METTRFRASE"/>
</dbReference>
<evidence type="ECO:0000256" key="1">
    <source>
        <dbReference type="ARBA" id="ARBA00022603"/>
    </source>
</evidence>
<feature type="active site" evidence="5">
    <location>
        <position position="144"/>
    </location>
</feature>
<keyword evidence="2 5" id="KW-0808">Transferase</keyword>
<dbReference type="GO" id="GO:0009307">
    <property type="term" value="P:DNA restriction-modification system"/>
    <property type="evidence" value="ECO:0007669"/>
    <property type="project" value="UniProtKB-KW"/>
</dbReference>
<dbReference type="InterPro" id="IPR050390">
    <property type="entry name" value="C5-Methyltransferase"/>
</dbReference>
<dbReference type="Gene3D" id="3.90.120.10">
    <property type="entry name" value="DNA Methylase, subunit A, domain 2"/>
    <property type="match status" value="1"/>
</dbReference>
<dbReference type="Gene3D" id="3.40.50.150">
    <property type="entry name" value="Vaccinia Virus protein VP39"/>
    <property type="match status" value="1"/>
</dbReference>
<comment type="caution">
    <text evidence="8">The sequence shown here is derived from an EMBL/GenBank/DDBJ whole genome shotgun (WGS) entry which is preliminary data.</text>
</comment>
<comment type="catalytic activity">
    <reaction evidence="7">
        <text>a 2'-deoxycytidine in DNA + S-adenosyl-L-methionine = a 5-methyl-2'-deoxycytidine in DNA + S-adenosyl-L-homocysteine + H(+)</text>
        <dbReference type="Rhea" id="RHEA:13681"/>
        <dbReference type="Rhea" id="RHEA-COMP:11369"/>
        <dbReference type="Rhea" id="RHEA-COMP:11370"/>
        <dbReference type="ChEBI" id="CHEBI:15378"/>
        <dbReference type="ChEBI" id="CHEBI:57856"/>
        <dbReference type="ChEBI" id="CHEBI:59789"/>
        <dbReference type="ChEBI" id="CHEBI:85452"/>
        <dbReference type="ChEBI" id="CHEBI:85454"/>
        <dbReference type="EC" id="2.1.1.37"/>
    </reaction>
</comment>
<name>A0A4R6BTB8_9STAP</name>
<dbReference type="PANTHER" id="PTHR10629:SF52">
    <property type="entry name" value="DNA (CYTOSINE-5)-METHYLTRANSFERASE 1"/>
    <property type="match status" value="1"/>
</dbReference>
<keyword evidence="9" id="KW-1185">Reference proteome</keyword>
<dbReference type="PROSITE" id="PS00095">
    <property type="entry name" value="C5_MTASE_2"/>
    <property type="match status" value="1"/>
</dbReference>
<evidence type="ECO:0000256" key="6">
    <source>
        <dbReference type="RuleBase" id="RU000416"/>
    </source>
</evidence>
<dbReference type="Pfam" id="PF00145">
    <property type="entry name" value="DNA_methylase"/>
    <property type="match status" value="1"/>
</dbReference>
<organism evidence="8 9">
    <name type="scientific">Macrococcus lamae</name>
    <dbReference type="NCBI Taxonomy" id="198484"/>
    <lineage>
        <taxon>Bacteria</taxon>
        <taxon>Bacillati</taxon>
        <taxon>Bacillota</taxon>
        <taxon>Bacilli</taxon>
        <taxon>Bacillales</taxon>
        <taxon>Staphylococcaceae</taxon>
        <taxon>Macrococcus</taxon>
    </lineage>
</organism>
<evidence type="ECO:0000313" key="9">
    <source>
        <dbReference type="Proteomes" id="UP000294802"/>
    </source>
</evidence>
<dbReference type="PROSITE" id="PS00094">
    <property type="entry name" value="C5_MTASE_1"/>
    <property type="match status" value="1"/>
</dbReference>
<dbReference type="InterPro" id="IPR029063">
    <property type="entry name" value="SAM-dependent_MTases_sf"/>
</dbReference>
<evidence type="ECO:0000256" key="3">
    <source>
        <dbReference type="ARBA" id="ARBA00022691"/>
    </source>
</evidence>
<protein>
    <recommendedName>
        <fullName evidence="7">Cytosine-specific methyltransferase</fullName>
        <ecNumber evidence="7">2.1.1.37</ecNumber>
    </recommendedName>
</protein>
<evidence type="ECO:0000256" key="4">
    <source>
        <dbReference type="ARBA" id="ARBA00022747"/>
    </source>
</evidence>
<gene>
    <name evidence="8" type="primary">dcm</name>
    <name evidence="8" type="ORF">ERX29_08230</name>
</gene>
<dbReference type="InterPro" id="IPR031303">
    <property type="entry name" value="C5_meth_CS"/>
</dbReference>
<dbReference type="PROSITE" id="PS51679">
    <property type="entry name" value="SAM_MT_C5"/>
    <property type="match status" value="1"/>
</dbReference>
<reference evidence="8 9" key="1">
    <citation type="submission" date="2019-01" db="EMBL/GenBank/DDBJ databases">
        <title>Draft genome sequences of the type strains of six Macrococcus species.</title>
        <authorList>
            <person name="Mazhar S."/>
            <person name="Altermann E."/>
            <person name="Hill C."/>
            <person name="Mcauliffe O."/>
        </authorList>
    </citation>
    <scope>NUCLEOTIDE SEQUENCE [LARGE SCALE GENOMIC DNA]</scope>
    <source>
        <strain evidence="8 9">CCM4815</strain>
    </source>
</reference>
<accession>A0A4R6BTB8</accession>
<dbReference type="InterPro" id="IPR001525">
    <property type="entry name" value="C5_MeTfrase"/>
</dbReference>
<dbReference type="SUPFAM" id="SSF53335">
    <property type="entry name" value="S-adenosyl-L-methionine-dependent methyltransferases"/>
    <property type="match status" value="1"/>
</dbReference>
<dbReference type="AlphaFoldDB" id="A0A4R6BTB8"/>
<dbReference type="GO" id="GO:0032259">
    <property type="term" value="P:methylation"/>
    <property type="evidence" value="ECO:0007669"/>
    <property type="project" value="UniProtKB-KW"/>
</dbReference>
<evidence type="ECO:0000256" key="7">
    <source>
        <dbReference type="RuleBase" id="RU000417"/>
    </source>
</evidence>
<keyword evidence="3 5" id="KW-0949">S-adenosyl-L-methionine</keyword>
<dbReference type="GO" id="GO:0003886">
    <property type="term" value="F:DNA (cytosine-5-)-methyltransferase activity"/>
    <property type="evidence" value="ECO:0007669"/>
    <property type="project" value="UniProtKB-EC"/>
</dbReference>
<dbReference type="GO" id="GO:0044027">
    <property type="term" value="P:negative regulation of gene expression via chromosomal CpG island methylation"/>
    <property type="evidence" value="ECO:0007669"/>
    <property type="project" value="TreeGrafter"/>
</dbReference>
<dbReference type="EC" id="2.1.1.37" evidence="7"/>
<dbReference type="PANTHER" id="PTHR10629">
    <property type="entry name" value="CYTOSINE-SPECIFIC METHYLTRANSFERASE"/>
    <property type="match status" value="1"/>
</dbReference>
<dbReference type="Proteomes" id="UP000294802">
    <property type="component" value="Unassembled WGS sequence"/>
</dbReference>
<evidence type="ECO:0000256" key="2">
    <source>
        <dbReference type="ARBA" id="ARBA00022679"/>
    </source>
</evidence>
<dbReference type="EMBL" id="SCWB01000013">
    <property type="protein sequence ID" value="TDM07720.1"/>
    <property type="molecule type" value="Genomic_DNA"/>
</dbReference>
<dbReference type="OrthoDB" id="9813719at2"/>
<evidence type="ECO:0000313" key="8">
    <source>
        <dbReference type="EMBL" id="TDM07720.1"/>
    </source>
</evidence>
<proteinExistence type="inferred from homology"/>
<dbReference type="GO" id="GO:0003677">
    <property type="term" value="F:DNA binding"/>
    <property type="evidence" value="ECO:0007669"/>
    <property type="project" value="TreeGrafter"/>
</dbReference>